<evidence type="ECO:0000313" key="2">
    <source>
        <dbReference type="EMBL" id="KAF2715430.1"/>
    </source>
</evidence>
<keyword evidence="1" id="KW-0812">Transmembrane</keyword>
<evidence type="ECO:0000313" key="3">
    <source>
        <dbReference type="Proteomes" id="UP000799428"/>
    </source>
</evidence>
<keyword evidence="3" id="KW-1185">Reference proteome</keyword>
<evidence type="ECO:0000256" key="1">
    <source>
        <dbReference type="SAM" id="Phobius"/>
    </source>
</evidence>
<accession>A0A6G1KRJ4</accession>
<keyword evidence="1" id="KW-0472">Membrane</keyword>
<dbReference type="AlphaFoldDB" id="A0A6G1KRJ4"/>
<dbReference type="EMBL" id="MU005764">
    <property type="protein sequence ID" value="KAF2715430.1"/>
    <property type="molecule type" value="Genomic_DNA"/>
</dbReference>
<feature type="transmembrane region" description="Helical" evidence="1">
    <location>
        <begin position="6"/>
        <end position="29"/>
    </location>
</feature>
<sequence length="86" mass="9789">MSEYALPETVIVMLCMLGAAVALCMGYAVHSFWVGFQRDPNGFKPLSSEQSDYMREVRQRGIDSLIEEGRAWHHGKHSRDTQTTTR</sequence>
<name>A0A6G1KRJ4_9PLEO</name>
<protein>
    <submittedName>
        <fullName evidence="2">Uncharacterized protein</fullName>
    </submittedName>
</protein>
<keyword evidence="1" id="KW-1133">Transmembrane helix</keyword>
<dbReference type="Proteomes" id="UP000799428">
    <property type="component" value="Unassembled WGS sequence"/>
</dbReference>
<dbReference type="OrthoDB" id="4159814at2759"/>
<organism evidence="2 3">
    <name type="scientific">Pleomassaria siparia CBS 279.74</name>
    <dbReference type="NCBI Taxonomy" id="1314801"/>
    <lineage>
        <taxon>Eukaryota</taxon>
        <taxon>Fungi</taxon>
        <taxon>Dikarya</taxon>
        <taxon>Ascomycota</taxon>
        <taxon>Pezizomycotina</taxon>
        <taxon>Dothideomycetes</taxon>
        <taxon>Pleosporomycetidae</taxon>
        <taxon>Pleosporales</taxon>
        <taxon>Pleomassariaceae</taxon>
        <taxon>Pleomassaria</taxon>
    </lineage>
</organism>
<reference evidence="2" key="1">
    <citation type="journal article" date="2020" name="Stud. Mycol.">
        <title>101 Dothideomycetes genomes: a test case for predicting lifestyles and emergence of pathogens.</title>
        <authorList>
            <person name="Haridas S."/>
            <person name="Albert R."/>
            <person name="Binder M."/>
            <person name="Bloem J."/>
            <person name="Labutti K."/>
            <person name="Salamov A."/>
            <person name="Andreopoulos B."/>
            <person name="Baker S."/>
            <person name="Barry K."/>
            <person name="Bills G."/>
            <person name="Bluhm B."/>
            <person name="Cannon C."/>
            <person name="Castanera R."/>
            <person name="Culley D."/>
            <person name="Daum C."/>
            <person name="Ezra D."/>
            <person name="Gonzalez J."/>
            <person name="Henrissat B."/>
            <person name="Kuo A."/>
            <person name="Liang C."/>
            <person name="Lipzen A."/>
            <person name="Lutzoni F."/>
            <person name="Magnuson J."/>
            <person name="Mondo S."/>
            <person name="Nolan M."/>
            <person name="Ohm R."/>
            <person name="Pangilinan J."/>
            <person name="Park H.-J."/>
            <person name="Ramirez L."/>
            <person name="Alfaro M."/>
            <person name="Sun H."/>
            <person name="Tritt A."/>
            <person name="Yoshinaga Y."/>
            <person name="Zwiers L.-H."/>
            <person name="Turgeon B."/>
            <person name="Goodwin S."/>
            <person name="Spatafora J."/>
            <person name="Crous P."/>
            <person name="Grigoriev I."/>
        </authorList>
    </citation>
    <scope>NUCLEOTIDE SEQUENCE</scope>
    <source>
        <strain evidence="2">CBS 279.74</strain>
    </source>
</reference>
<proteinExistence type="predicted"/>
<gene>
    <name evidence="2" type="ORF">K504DRAFT_366783</name>
</gene>